<dbReference type="PRINTS" id="PR00730">
    <property type="entry name" value="THERMOLYSIN"/>
</dbReference>
<reference evidence="14 15" key="1">
    <citation type="submission" date="2020-08" db="EMBL/GenBank/DDBJ databases">
        <title>Sequencing the genomes of 1000 actinobacteria strains.</title>
        <authorList>
            <person name="Klenk H.-P."/>
        </authorList>
    </citation>
    <scope>NUCLEOTIDE SEQUENCE [LARGE SCALE GENOMIC DNA]</scope>
    <source>
        <strain evidence="14 15">DSM 105498</strain>
    </source>
</reference>
<evidence type="ECO:0000256" key="4">
    <source>
        <dbReference type="ARBA" id="ARBA00022729"/>
    </source>
</evidence>
<organism evidence="14 15">
    <name type="scientific">Nocardioides soli</name>
    <dbReference type="NCBI Taxonomy" id="1036020"/>
    <lineage>
        <taxon>Bacteria</taxon>
        <taxon>Bacillati</taxon>
        <taxon>Actinomycetota</taxon>
        <taxon>Actinomycetes</taxon>
        <taxon>Propionibacteriales</taxon>
        <taxon>Nocardioidaceae</taxon>
        <taxon>Nocardioides</taxon>
    </lineage>
</organism>
<dbReference type="InterPro" id="IPR001570">
    <property type="entry name" value="Peptidase_M4_C_domain"/>
</dbReference>
<comment type="similarity">
    <text evidence="1">Belongs to the peptidase M4 family.</text>
</comment>
<dbReference type="PANTHER" id="PTHR33794:SF1">
    <property type="entry name" value="BACILLOLYSIN"/>
    <property type="match status" value="1"/>
</dbReference>
<feature type="domain" description="Peptidase M4 C-terminal" evidence="12">
    <location>
        <begin position="375"/>
        <end position="530"/>
    </location>
</feature>
<evidence type="ECO:0000256" key="10">
    <source>
        <dbReference type="SAM" id="SignalP"/>
    </source>
</evidence>
<evidence type="ECO:0000259" key="11">
    <source>
        <dbReference type="Pfam" id="PF01447"/>
    </source>
</evidence>
<comment type="caution">
    <text evidence="14">The sequence shown here is derived from an EMBL/GenBank/DDBJ whole genome shotgun (WGS) entry which is preliminary data.</text>
</comment>
<evidence type="ECO:0000256" key="2">
    <source>
        <dbReference type="ARBA" id="ARBA00022670"/>
    </source>
</evidence>
<feature type="region of interest" description="Disordered" evidence="9">
    <location>
        <begin position="845"/>
        <end position="871"/>
    </location>
</feature>
<evidence type="ECO:0000256" key="3">
    <source>
        <dbReference type="ARBA" id="ARBA00022723"/>
    </source>
</evidence>
<feature type="signal peptide" evidence="10">
    <location>
        <begin position="1"/>
        <end position="31"/>
    </location>
</feature>
<dbReference type="InterPro" id="IPR011096">
    <property type="entry name" value="FTP_domain"/>
</dbReference>
<dbReference type="SUPFAM" id="SSF55486">
    <property type="entry name" value="Metalloproteases ('zincins'), catalytic domain"/>
    <property type="match status" value="1"/>
</dbReference>
<proteinExistence type="inferred from homology"/>
<evidence type="ECO:0000256" key="1">
    <source>
        <dbReference type="ARBA" id="ARBA00009388"/>
    </source>
</evidence>
<evidence type="ECO:0000256" key="5">
    <source>
        <dbReference type="ARBA" id="ARBA00022801"/>
    </source>
</evidence>
<keyword evidence="15" id="KW-1185">Reference proteome</keyword>
<protein>
    <submittedName>
        <fullName evidence="14">Zn-dependent metalloprotease</fullName>
    </submittedName>
</protein>
<keyword evidence="2 14" id="KW-0645">Protease</keyword>
<feature type="active site" evidence="8">
    <location>
        <position position="365"/>
    </location>
</feature>
<dbReference type="Pfam" id="PF01447">
    <property type="entry name" value="Peptidase_M4"/>
    <property type="match status" value="1"/>
</dbReference>
<dbReference type="Pfam" id="PF02868">
    <property type="entry name" value="Peptidase_M4_C"/>
    <property type="match status" value="1"/>
</dbReference>
<evidence type="ECO:0000256" key="7">
    <source>
        <dbReference type="ARBA" id="ARBA00023049"/>
    </source>
</evidence>
<name>A0A7W4VZ81_9ACTN</name>
<keyword evidence="3" id="KW-0479">Metal-binding</keyword>
<sequence length="871" mass="90776">MSLRHAIVRPVLALAVAAGALAAVGAPAAQAADPVDQALARLDADADRPLTVRGLGKDGTVDFIGVPAKAEVDNPAVTPTTSPGAAADAAIRRYGAAIGAARPGTTLERVSARPTPAGDVARYQQEVDGVPVLGGQVVVSLRADGELSSVLAETSDETSVNDAKVGVDAAAAQARAAFVKVAGPGAGVDVRSEGRWLLDAGLIGGDEAAPARTVWSFEVTRSVDERRMILVDDRTAGVLMNVDLIHHVLDRVVCDNDNLRQPDDIACTPAGAARTEGGPASGVADVNSAFDLSGVVADFYQQVGGFDLTELLGITIGGEKKLASSVNWCYTRASTTCPYNNAFWNGSQMYYGQGYAGADDVVGHEITHGFTERNSGLFYWGQSGAINESISDIMGEIIDHRHGVESDADWALGEDVPAFAPDGLRNLADPTLFGDPDSTSSPLYKTPEGDTYPDNDGVHQNSGVGNKTSYLISQGGSHNGQNITGIDTGDPMLTKSAKLWLLVDQTLTSGSDYADLGTVLGQSCQALLASPGSAFTAADCAEVHKATAATQLSQTPTNNPQPADATIACPSGTAVRVLFDSESGSPAAKMTGTGWDRDTTISHSAGGDWEIGNQTTVGQWPLRTTDAIALPPGQSSFLWFQQWRVLEWESGSFYDAGTVEVDDAGDPAPAVDVASFPWVNGPTDTIANGYNNPAAGRTGFGGDSRGYVASRVDISSLQGTTVRPQFTLNTDSGVGIVGWVLDDITLYTCDPIPLPTTPTTPMPPPATPAISNTKLPIVSGKARVAQTLKVKGGSWTPAAVSLSYQWLRSGKAIGKATKAKYRLTTKDKGKRISVRVTATKSGYTTGSAISKATGKVKAKKPSKKSNKKSKR</sequence>
<feature type="domain" description="FTP" evidence="13">
    <location>
        <begin position="122"/>
        <end position="150"/>
    </location>
</feature>
<feature type="compositionally biased region" description="Basic residues" evidence="9">
    <location>
        <begin position="854"/>
        <end position="871"/>
    </location>
</feature>
<accession>A0A7W4VZ81</accession>
<dbReference type="InterPro" id="IPR027268">
    <property type="entry name" value="Peptidase_M4/M1_CTD_sf"/>
</dbReference>
<feature type="region of interest" description="Disordered" evidence="9">
    <location>
        <begin position="584"/>
        <end position="612"/>
    </location>
</feature>
<dbReference type="Proteomes" id="UP000589626">
    <property type="component" value="Unassembled WGS sequence"/>
</dbReference>
<dbReference type="Gene3D" id="3.10.170.10">
    <property type="match status" value="1"/>
</dbReference>
<feature type="domain" description="Peptidase M4" evidence="11">
    <location>
        <begin position="333"/>
        <end position="372"/>
    </location>
</feature>
<keyword evidence="4 10" id="KW-0732">Signal</keyword>
<evidence type="ECO:0000259" key="12">
    <source>
        <dbReference type="Pfam" id="PF02868"/>
    </source>
</evidence>
<keyword evidence="7 14" id="KW-0482">Metalloprotease</keyword>
<dbReference type="CDD" id="cd09597">
    <property type="entry name" value="M4_TLP"/>
    <property type="match status" value="1"/>
</dbReference>
<dbReference type="GO" id="GO:0046872">
    <property type="term" value="F:metal ion binding"/>
    <property type="evidence" value="ECO:0007669"/>
    <property type="project" value="UniProtKB-KW"/>
</dbReference>
<dbReference type="Gene3D" id="2.60.40.2700">
    <property type="match status" value="1"/>
</dbReference>
<dbReference type="InterPro" id="IPR013856">
    <property type="entry name" value="Peptidase_M4_domain"/>
</dbReference>
<gene>
    <name evidence="14" type="ORF">FHU40_004247</name>
</gene>
<evidence type="ECO:0000259" key="13">
    <source>
        <dbReference type="Pfam" id="PF07504"/>
    </source>
</evidence>
<dbReference type="GO" id="GO:0006508">
    <property type="term" value="P:proteolysis"/>
    <property type="evidence" value="ECO:0007669"/>
    <property type="project" value="UniProtKB-KW"/>
</dbReference>
<evidence type="ECO:0000313" key="15">
    <source>
        <dbReference type="Proteomes" id="UP000589626"/>
    </source>
</evidence>
<feature type="chain" id="PRO_5031423935" evidence="10">
    <location>
        <begin position="32"/>
        <end position="871"/>
    </location>
</feature>
<keyword evidence="6" id="KW-0862">Zinc</keyword>
<dbReference type="InterPro" id="IPR023612">
    <property type="entry name" value="Peptidase_M4"/>
</dbReference>
<feature type="active site" description="Proton donor" evidence="8">
    <location>
        <position position="459"/>
    </location>
</feature>
<dbReference type="GO" id="GO:0004222">
    <property type="term" value="F:metalloendopeptidase activity"/>
    <property type="evidence" value="ECO:0007669"/>
    <property type="project" value="InterPro"/>
</dbReference>
<dbReference type="Gene3D" id="1.10.390.10">
    <property type="entry name" value="Neutral Protease Domain 2"/>
    <property type="match status" value="1"/>
</dbReference>
<dbReference type="AlphaFoldDB" id="A0A7W4VZ81"/>
<dbReference type="InterPro" id="IPR050728">
    <property type="entry name" value="Zinc_Metalloprotease_M4"/>
</dbReference>
<dbReference type="PANTHER" id="PTHR33794">
    <property type="entry name" value="BACILLOLYSIN"/>
    <property type="match status" value="1"/>
</dbReference>
<evidence type="ECO:0000256" key="8">
    <source>
        <dbReference type="PIRSR" id="PIRSR623612-1"/>
    </source>
</evidence>
<keyword evidence="5" id="KW-0378">Hydrolase</keyword>
<dbReference type="Pfam" id="PF07504">
    <property type="entry name" value="FTP"/>
    <property type="match status" value="1"/>
</dbReference>
<dbReference type="RefSeq" id="WP_183594285.1">
    <property type="nucleotide sequence ID" value="NZ_JACHWR010000003.1"/>
</dbReference>
<dbReference type="EMBL" id="JACHWR010000003">
    <property type="protein sequence ID" value="MBB3044410.1"/>
    <property type="molecule type" value="Genomic_DNA"/>
</dbReference>
<evidence type="ECO:0000313" key="14">
    <source>
        <dbReference type="EMBL" id="MBB3044410.1"/>
    </source>
</evidence>
<evidence type="ECO:0000256" key="9">
    <source>
        <dbReference type="SAM" id="MobiDB-lite"/>
    </source>
</evidence>
<evidence type="ECO:0000256" key="6">
    <source>
        <dbReference type="ARBA" id="ARBA00022833"/>
    </source>
</evidence>